<keyword evidence="1" id="KW-0433">Leucine-rich repeat</keyword>
<dbReference type="InterPro" id="IPR003591">
    <property type="entry name" value="Leu-rich_rpt_typical-subtyp"/>
</dbReference>
<keyword evidence="3" id="KW-0677">Repeat</keyword>
<dbReference type="WBParaSite" id="GPUH_0000137301-mRNA-1">
    <property type="protein sequence ID" value="GPUH_0000137301-mRNA-1"/>
    <property type="gene ID" value="GPUH_0000137301"/>
</dbReference>
<keyword evidence="2" id="KW-0732">Signal</keyword>
<dbReference type="OrthoDB" id="676979at2759"/>
<dbReference type="Gene3D" id="3.80.10.10">
    <property type="entry name" value="Ribonuclease Inhibitor"/>
    <property type="match status" value="1"/>
</dbReference>
<gene>
    <name evidence="4" type="ORF">GPUH_LOCUS1371</name>
</gene>
<accession>A0A183CY30</accession>
<evidence type="ECO:0000313" key="5">
    <source>
        <dbReference type="Proteomes" id="UP000271098"/>
    </source>
</evidence>
<dbReference type="PRINTS" id="PR00019">
    <property type="entry name" value="LEURICHRPT"/>
</dbReference>
<evidence type="ECO:0000256" key="3">
    <source>
        <dbReference type="ARBA" id="ARBA00022737"/>
    </source>
</evidence>
<dbReference type="PANTHER" id="PTHR24373">
    <property type="entry name" value="SLIT RELATED LEUCINE-RICH REPEAT NEURONAL PROTEIN"/>
    <property type="match status" value="1"/>
</dbReference>
<name>A0A183CY30_9BILA</name>
<dbReference type="EMBL" id="UYRT01001637">
    <property type="protein sequence ID" value="VDK29903.1"/>
    <property type="molecule type" value="Genomic_DNA"/>
</dbReference>
<dbReference type="GO" id="GO:0031012">
    <property type="term" value="C:extracellular matrix"/>
    <property type="evidence" value="ECO:0007669"/>
    <property type="project" value="TreeGrafter"/>
</dbReference>
<protein>
    <submittedName>
        <fullName evidence="6">Leucine Rich repeat-containing domain protein</fullName>
    </submittedName>
</protein>
<dbReference type="Pfam" id="PF00560">
    <property type="entry name" value="LRR_1"/>
    <property type="match status" value="1"/>
</dbReference>
<reference evidence="6" key="1">
    <citation type="submission" date="2016-06" db="UniProtKB">
        <authorList>
            <consortium name="WormBaseParasite"/>
        </authorList>
    </citation>
    <scope>IDENTIFICATION</scope>
</reference>
<proteinExistence type="predicted"/>
<dbReference type="InterPro" id="IPR001611">
    <property type="entry name" value="Leu-rich_rpt"/>
</dbReference>
<dbReference type="Proteomes" id="UP000271098">
    <property type="component" value="Unassembled WGS sequence"/>
</dbReference>
<evidence type="ECO:0000313" key="6">
    <source>
        <dbReference type="WBParaSite" id="GPUH_0000137301-mRNA-1"/>
    </source>
</evidence>
<organism evidence="6">
    <name type="scientific">Gongylonema pulchrum</name>
    <dbReference type="NCBI Taxonomy" id="637853"/>
    <lineage>
        <taxon>Eukaryota</taxon>
        <taxon>Metazoa</taxon>
        <taxon>Ecdysozoa</taxon>
        <taxon>Nematoda</taxon>
        <taxon>Chromadorea</taxon>
        <taxon>Rhabditida</taxon>
        <taxon>Spirurina</taxon>
        <taxon>Spiruromorpha</taxon>
        <taxon>Spiruroidea</taxon>
        <taxon>Gongylonematidae</taxon>
        <taxon>Gongylonema</taxon>
    </lineage>
</organism>
<dbReference type="PANTHER" id="PTHR24373:SF370">
    <property type="entry name" value="FISH-LIPS, ISOFORM E"/>
    <property type="match status" value="1"/>
</dbReference>
<keyword evidence="5" id="KW-1185">Reference proteome</keyword>
<dbReference type="InterPro" id="IPR032675">
    <property type="entry name" value="LRR_dom_sf"/>
</dbReference>
<dbReference type="SUPFAM" id="SSF52058">
    <property type="entry name" value="L domain-like"/>
    <property type="match status" value="1"/>
</dbReference>
<dbReference type="InterPro" id="IPR050328">
    <property type="entry name" value="Dev_Immune_Receptor"/>
</dbReference>
<evidence type="ECO:0000313" key="4">
    <source>
        <dbReference type="EMBL" id="VDK29903.1"/>
    </source>
</evidence>
<dbReference type="SMART" id="SM00365">
    <property type="entry name" value="LRR_SD22"/>
    <property type="match status" value="4"/>
</dbReference>
<evidence type="ECO:0000256" key="2">
    <source>
        <dbReference type="ARBA" id="ARBA00022729"/>
    </source>
</evidence>
<dbReference type="SMART" id="SM00369">
    <property type="entry name" value="LRR_TYP"/>
    <property type="match status" value="4"/>
</dbReference>
<dbReference type="GO" id="GO:0005615">
    <property type="term" value="C:extracellular space"/>
    <property type="evidence" value="ECO:0007669"/>
    <property type="project" value="TreeGrafter"/>
</dbReference>
<sequence>MNGIRSIMEVEFEDHRCIGRFSSVESLEACQCFTDSPSSKDPKVRSPSLSGREFLWIGCTRQKMPQVFSALNAVNETMVSKLWIWDSLINIIPADMFAQVHPRILSIEKSGLSLFRPGAFSNIGQRLRVLQLRNNIIKRIEPVMFKDLDRLEVLDLGGNKISSIISGELDRLKDLDTLILSDNQISSIEDDAFASLSNLKTLNLANNKLTNITV</sequence>
<dbReference type="AlphaFoldDB" id="A0A183CY30"/>
<reference evidence="4 5" key="2">
    <citation type="submission" date="2018-11" db="EMBL/GenBank/DDBJ databases">
        <authorList>
            <consortium name="Pathogen Informatics"/>
        </authorList>
    </citation>
    <scope>NUCLEOTIDE SEQUENCE [LARGE SCALE GENOMIC DNA]</scope>
</reference>
<dbReference type="PROSITE" id="PS51450">
    <property type="entry name" value="LRR"/>
    <property type="match status" value="3"/>
</dbReference>
<evidence type="ECO:0000256" key="1">
    <source>
        <dbReference type="ARBA" id="ARBA00022614"/>
    </source>
</evidence>
<dbReference type="Pfam" id="PF13855">
    <property type="entry name" value="LRR_8"/>
    <property type="match status" value="1"/>
</dbReference>